<feature type="domain" description="Glycosyltransferase 2-like" evidence="6">
    <location>
        <begin position="229"/>
        <end position="355"/>
    </location>
</feature>
<dbReference type="GO" id="GO:0016757">
    <property type="term" value="F:glycosyltransferase activity"/>
    <property type="evidence" value="ECO:0007669"/>
    <property type="project" value="UniProtKB-KW"/>
</dbReference>
<dbReference type="Proteomes" id="UP000885986">
    <property type="component" value="Unassembled WGS sequence"/>
</dbReference>
<dbReference type="PANTHER" id="PTHR43646">
    <property type="entry name" value="GLYCOSYLTRANSFERASE"/>
    <property type="match status" value="1"/>
</dbReference>
<dbReference type="Pfam" id="PF09837">
    <property type="entry name" value="DUF2064"/>
    <property type="match status" value="1"/>
</dbReference>
<organism evidence="7">
    <name type="scientific">Desulfurivibrio alkaliphilus</name>
    <dbReference type="NCBI Taxonomy" id="427923"/>
    <lineage>
        <taxon>Bacteria</taxon>
        <taxon>Pseudomonadati</taxon>
        <taxon>Thermodesulfobacteriota</taxon>
        <taxon>Desulfobulbia</taxon>
        <taxon>Desulfobulbales</taxon>
        <taxon>Desulfobulbaceae</taxon>
        <taxon>Desulfurivibrio</taxon>
    </lineage>
</organism>
<dbReference type="CDD" id="cd02522">
    <property type="entry name" value="GT_2_like_a"/>
    <property type="match status" value="1"/>
</dbReference>
<dbReference type="NCBIfam" id="TIGR04283">
    <property type="entry name" value="glyco_like_mftF"/>
    <property type="match status" value="1"/>
</dbReference>
<dbReference type="SUPFAM" id="SSF53448">
    <property type="entry name" value="Nucleotide-diphospho-sugar transferases"/>
    <property type="match status" value="2"/>
</dbReference>
<sequence length="448" mass="49367">MSGLVNLLLFTRYPRPGEVKTRLIPALGETGAARLQRRLCEAVVEVAREFRRSRPPGKTLLTVCTTGADEQRFRSWLGPDLEYRRQATGGLGERMNSAATTALNPADRRHRERPRPEALLLVGSDLPGLNSELLHQAATALRDHDVVLGPAQDGGYYLIGLKEPHPRLFIDIAWGTERVLEQTRAAGKRLGLKAALLPPLSDIDRPEDLAELTPDHRFADLFQKSPRLSVIIPALNEAARIGATIAALGRTEGVEIIVADGGSRDQTPKLAATAGAKVLQTPPGRARQQNLAADLAQGPYLLFLHADTLPPPGYQHLIRQALDDPATVAGAFRLNIEGKGTNLRLMEWGANLRSRLRQLPYGDQGLFMTKRIFTELGGFADLPIMEDYELVGRLRRRGRVLTLPEPVVTAGRRWQTLGVWRTFLINQTVVIGFHAGIAPEKLAALYRR</sequence>
<dbReference type="GO" id="GO:0005886">
    <property type="term" value="C:plasma membrane"/>
    <property type="evidence" value="ECO:0007669"/>
    <property type="project" value="UniProtKB-SubCell"/>
</dbReference>
<keyword evidence="3" id="KW-0328">Glycosyltransferase</keyword>
<dbReference type="NCBIfam" id="TIGR04282">
    <property type="entry name" value="glyco_like_cofC"/>
    <property type="match status" value="1"/>
</dbReference>
<dbReference type="Gene3D" id="3.90.550.10">
    <property type="entry name" value="Spore Coat Polysaccharide Biosynthesis Protein SpsA, Chain A"/>
    <property type="match status" value="2"/>
</dbReference>
<dbReference type="Pfam" id="PF00535">
    <property type="entry name" value="Glycos_transf_2"/>
    <property type="match status" value="1"/>
</dbReference>
<accession>A0A7C2XH60</accession>
<comment type="caution">
    <text evidence="7">The sequence shown here is derived from an EMBL/GenBank/DDBJ whole genome shotgun (WGS) entry which is preliminary data.</text>
</comment>
<evidence type="ECO:0000256" key="1">
    <source>
        <dbReference type="ARBA" id="ARBA00004236"/>
    </source>
</evidence>
<evidence type="ECO:0000256" key="5">
    <source>
        <dbReference type="ARBA" id="ARBA00023136"/>
    </source>
</evidence>
<name>A0A7C2XH60_9BACT</name>
<evidence type="ECO:0000313" key="7">
    <source>
        <dbReference type="EMBL" id="HET98669.1"/>
    </source>
</evidence>
<evidence type="ECO:0000256" key="4">
    <source>
        <dbReference type="ARBA" id="ARBA00022679"/>
    </source>
</evidence>
<dbReference type="InterPro" id="IPR018641">
    <property type="entry name" value="Trfase_1_rSAM/seldom-assoc"/>
</dbReference>
<dbReference type="AlphaFoldDB" id="A0A7C2XH60"/>
<evidence type="ECO:0000256" key="3">
    <source>
        <dbReference type="ARBA" id="ARBA00022676"/>
    </source>
</evidence>
<comment type="subcellular location">
    <subcellularLocation>
        <location evidence="1">Cell membrane</location>
    </subcellularLocation>
</comment>
<dbReference type="InterPro" id="IPR029044">
    <property type="entry name" value="Nucleotide-diphossugar_trans"/>
</dbReference>
<dbReference type="EMBL" id="DSDS01000187">
    <property type="protein sequence ID" value="HET98669.1"/>
    <property type="molecule type" value="Genomic_DNA"/>
</dbReference>
<evidence type="ECO:0000256" key="2">
    <source>
        <dbReference type="ARBA" id="ARBA00022475"/>
    </source>
</evidence>
<dbReference type="PANTHER" id="PTHR43646:SF2">
    <property type="entry name" value="GLYCOSYLTRANSFERASE 2-LIKE DOMAIN-CONTAINING PROTEIN"/>
    <property type="match status" value="1"/>
</dbReference>
<keyword evidence="2" id="KW-1003">Cell membrane</keyword>
<reference evidence="7" key="1">
    <citation type="journal article" date="2020" name="mSystems">
        <title>Genome- and Community-Level Interaction Insights into Carbon Utilization and Element Cycling Functions of Hydrothermarchaeota in Hydrothermal Sediment.</title>
        <authorList>
            <person name="Zhou Z."/>
            <person name="Liu Y."/>
            <person name="Xu W."/>
            <person name="Pan J."/>
            <person name="Luo Z.H."/>
            <person name="Li M."/>
        </authorList>
    </citation>
    <scope>NUCLEOTIDE SEQUENCE [LARGE SCALE GENOMIC DNA]</scope>
    <source>
        <strain evidence="7">SpSt-1224</strain>
    </source>
</reference>
<gene>
    <name evidence="7" type="ORF">ENN98_08325</name>
</gene>
<evidence type="ECO:0000259" key="6">
    <source>
        <dbReference type="Pfam" id="PF00535"/>
    </source>
</evidence>
<keyword evidence="4" id="KW-0808">Transferase</keyword>
<keyword evidence="5" id="KW-0472">Membrane</keyword>
<dbReference type="InterPro" id="IPR026461">
    <property type="entry name" value="Trfase_2_rSAM/seldom_assoc"/>
</dbReference>
<dbReference type="InterPro" id="IPR001173">
    <property type="entry name" value="Glyco_trans_2-like"/>
</dbReference>
<proteinExistence type="predicted"/>
<protein>
    <submittedName>
        <fullName evidence="7">DUF2064 domain-containing protein</fullName>
    </submittedName>
</protein>